<sequence length="655" mass="75984">MIPNILVRRSRLLSSTCHTGNLARQFLQQSPDMNCNRIMTQLNPSRKFYSRTTNASSSTERLVEIRDTAAITSFVASFGFFFYYLAEKLEIDADKDLKIMKKMRFGQDFEENNKRYIDDFIEESQRSYKEATARKANSDVVDENIQRKFGVNTNQLYMELFDNAMQSFTGDKLPSSNDEAFSTLLQQQKSVMCAWEQDKTEYKNKPVLQLYIPSSVQRKMFDAIKVGDFKILYKILNDINVREAESPKSKDKKQLLQQLGNATKANEEIREEVRRCLRLVFVDCVARVLYTLRDPSKKRELAELCLQTGKFWQEEGFGGTAMYFYRDAKNALTPEYEKDPLMTEIVRCMASLFMDNGQVLRAYSALCHAEKIASENSDEQLFIRMDKNRVFLETIMNNTLKVDHDWYDEAWKEANETKQKLDASGFALKHPKEYKHALANMGRMAFVRAYKMFRRSELPLAQQYFNEALRKEVCDDSFSTVKNDTPQQALQTLENMPKSLPLAKEYFNQKDICDGSFGIVNECTPEQILHALEKMPTSAIETNRDLAEIIFGLSEVYWIQGKKKIARRYLDLALPAMELTYGKHNPKLLDIYQRAAYIYRDSLVKSVLVDDTKMKECCDKAIAMLVSCECSDSGWEMKKELFQEMKKSFSLKLTI</sequence>
<proteinExistence type="predicted"/>
<protein>
    <submittedName>
        <fullName evidence="1">Uncharacterized protein</fullName>
    </submittedName>
</protein>
<dbReference type="Proteomes" id="UP001054902">
    <property type="component" value="Unassembled WGS sequence"/>
</dbReference>
<gene>
    <name evidence="1" type="ORF">CTEN210_00967</name>
</gene>
<keyword evidence="2" id="KW-1185">Reference proteome</keyword>
<organism evidence="1 2">
    <name type="scientific">Chaetoceros tenuissimus</name>
    <dbReference type="NCBI Taxonomy" id="426638"/>
    <lineage>
        <taxon>Eukaryota</taxon>
        <taxon>Sar</taxon>
        <taxon>Stramenopiles</taxon>
        <taxon>Ochrophyta</taxon>
        <taxon>Bacillariophyta</taxon>
        <taxon>Coscinodiscophyceae</taxon>
        <taxon>Chaetocerotophycidae</taxon>
        <taxon>Chaetocerotales</taxon>
        <taxon>Chaetocerotaceae</taxon>
        <taxon>Chaetoceros</taxon>
    </lineage>
</organism>
<evidence type="ECO:0000313" key="2">
    <source>
        <dbReference type="Proteomes" id="UP001054902"/>
    </source>
</evidence>
<comment type="caution">
    <text evidence="1">The sequence shown here is derived from an EMBL/GenBank/DDBJ whole genome shotgun (WGS) entry which is preliminary data.</text>
</comment>
<reference evidence="1 2" key="1">
    <citation type="journal article" date="2021" name="Sci. Rep.">
        <title>The genome of the diatom Chaetoceros tenuissimus carries an ancient integrated fragment of an extant virus.</title>
        <authorList>
            <person name="Hongo Y."/>
            <person name="Kimura K."/>
            <person name="Takaki Y."/>
            <person name="Yoshida Y."/>
            <person name="Baba S."/>
            <person name="Kobayashi G."/>
            <person name="Nagasaki K."/>
            <person name="Hano T."/>
            <person name="Tomaru Y."/>
        </authorList>
    </citation>
    <scope>NUCLEOTIDE SEQUENCE [LARGE SCALE GENOMIC DNA]</scope>
    <source>
        <strain evidence="1 2">NIES-3715</strain>
    </source>
</reference>
<accession>A0AAD3GZF6</accession>
<evidence type="ECO:0000313" key="1">
    <source>
        <dbReference type="EMBL" id="GFH44493.1"/>
    </source>
</evidence>
<dbReference type="Gene3D" id="1.25.40.10">
    <property type="entry name" value="Tetratricopeptide repeat domain"/>
    <property type="match status" value="1"/>
</dbReference>
<dbReference type="EMBL" id="BLLK01000020">
    <property type="protein sequence ID" value="GFH44493.1"/>
    <property type="molecule type" value="Genomic_DNA"/>
</dbReference>
<dbReference type="AlphaFoldDB" id="A0AAD3GZF6"/>
<name>A0AAD3GZF6_9STRA</name>
<dbReference type="InterPro" id="IPR011990">
    <property type="entry name" value="TPR-like_helical_dom_sf"/>
</dbReference>